<keyword evidence="4" id="KW-1185">Reference proteome</keyword>
<dbReference type="PANTHER" id="PTHR47396">
    <property type="entry name" value="TYPE I RESTRICTION ENZYME ECOKI R PROTEIN"/>
    <property type="match status" value="1"/>
</dbReference>
<dbReference type="NCBIfam" id="NF046055">
    <property type="entry name" value="restr_BPTD_3080"/>
    <property type="match status" value="1"/>
</dbReference>
<evidence type="ECO:0000313" key="3">
    <source>
        <dbReference type="EMBL" id="KWV49704.1"/>
    </source>
</evidence>
<gene>
    <name evidence="3" type="ORF">AS026_10350</name>
</gene>
<dbReference type="Gene3D" id="3.40.50.300">
    <property type="entry name" value="P-loop containing nucleotide triphosphate hydrolases"/>
    <property type="match status" value="1"/>
</dbReference>
<feature type="region of interest" description="Disordered" evidence="1">
    <location>
        <begin position="1"/>
        <end position="77"/>
    </location>
</feature>
<organism evidence="3 4">
    <name type="scientific">Rhizobium altiplani</name>
    <dbReference type="NCBI Taxonomy" id="1864509"/>
    <lineage>
        <taxon>Bacteria</taxon>
        <taxon>Pseudomonadati</taxon>
        <taxon>Pseudomonadota</taxon>
        <taxon>Alphaproteobacteria</taxon>
        <taxon>Hyphomicrobiales</taxon>
        <taxon>Rhizobiaceae</taxon>
        <taxon>Rhizobium/Agrobacterium group</taxon>
        <taxon>Rhizobium</taxon>
    </lineage>
</organism>
<feature type="domain" description="Helicase/UvrB N-terminal" evidence="2">
    <location>
        <begin position="126"/>
        <end position="319"/>
    </location>
</feature>
<dbReference type="InterPro" id="IPR006935">
    <property type="entry name" value="Helicase/UvrB_N"/>
</dbReference>
<dbReference type="Gene3D" id="3.40.91.30">
    <property type="match status" value="1"/>
</dbReference>
<dbReference type="Proteomes" id="UP000068164">
    <property type="component" value="Unassembled WGS sequence"/>
</dbReference>
<dbReference type="InterPro" id="IPR050742">
    <property type="entry name" value="Helicase_Restrict-Modif_Enz"/>
</dbReference>
<dbReference type="OrthoDB" id="9803459at2"/>
<dbReference type="PANTHER" id="PTHR47396:SF1">
    <property type="entry name" value="ATP-DEPENDENT HELICASE IRC3-RELATED"/>
    <property type="match status" value="1"/>
</dbReference>
<comment type="caution">
    <text evidence="3">The sequence shown here is derived from an EMBL/GenBank/DDBJ whole genome shotgun (WGS) entry which is preliminary data.</text>
</comment>
<dbReference type="RefSeq" id="WP_062371689.1">
    <property type="nucleotide sequence ID" value="NZ_LNCD01000088.1"/>
</dbReference>
<evidence type="ECO:0000259" key="2">
    <source>
        <dbReference type="Pfam" id="PF04851"/>
    </source>
</evidence>
<keyword evidence="3" id="KW-0378">Hydrolase</keyword>
<protein>
    <submittedName>
        <fullName evidence="3">Restriction endonuclease</fullName>
    </submittedName>
</protein>
<dbReference type="AlphaFoldDB" id="A0A109JIZ4"/>
<keyword evidence="3" id="KW-0255">Endonuclease</keyword>
<dbReference type="GO" id="GO:0016787">
    <property type="term" value="F:hydrolase activity"/>
    <property type="evidence" value="ECO:0007669"/>
    <property type="project" value="InterPro"/>
</dbReference>
<dbReference type="GO" id="GO:0003677">
    <property type="term" value="F:DNA binding"/>
    <property type="evidence" value="ECO:0007669"/>
    <property type="project" value="InterPro"/>
</dbReference>
<dbReference type="GO" id="GO:0005524">
    <property type="term" value="F:ATP binding"/>
    <property type="evidence" value="ECO:0007669"/>
    <property type="project" value="InterPro"/>
</dbReference>
<dbReference type="GO" id="GO:0004519">
    <property type="term" value="F:endonuclease activity"/>
    <property type="evidence" value="ECO:0007669"/>
    <property type="project" value="UniProtKB-KW"/>
</dbReference>
<evidence type="ECO:0000256" key="1">
    <source>
        <dbReference type="SAM" id="MobiDB-lite"/>
    </source>
</evidence>
<dbReference type="GO" id="GO:0005829">
    <property type="term" value="C:cytosol"/>
    <property type="evidence" value="ECO:0007669"/>
    <property type="project" value="TreeGrafter"/>
</dbReference>
<proteinExistence type="predicted"/>
<dbReference type="SUPFAM" id="SSF52540">
    <property type="entry name" value="P-loop containing nucleoside triphosphate hydrolases"/>
    <property type="match status" value="2"/>
</dbReference>
<dbReference type="InterPro" id="IPR027417">
    <property type="entry name" value="P-loop_NTPase"/>
</dbReference>
<sequence length="1011" mass="114113">MTKPFYAEPILNSPYEVPTRHHALSESGEPLNQPPIEGRRRSKYVAPVPKSRKIKADAKKQATLDLDQTKDGSSHYNPTPIINEIRGHIASWRSIPNPNDWGVTPVTQRLLQYWRSDNFSGPRPFYCQVEAVETAIWLAEVARKNKQYAHIFRHLEEANRDANPEIFRLALKLATGAGKTTVMAMLIAWQAINAARQPNSSLFSRGFLIVAPGITIKDRLRVLKPSDGNSYYRSRELVPQDMMPDLNKAKIEIVNYHVFQRRKAHELNAVGLRLMKGWKGEAIEELETEGQMLQRACGDLLQMKNVVVINDEAHHCYRERPGSHEEDELKGEEKDEAKENNEAARLWISGIEALKRKVGVRAVYDLSATPFFLRGSGYEEGTLFPWVVSDFSLVDAIECGIVKLPRVPVSDNAVNAATPVFRNLWDHIGKKMPKKGAGKSGDLDPLSIPAELQTALYSLYSHYEKEYDAWQKAGIGVPPVFIVVCNNTASSKLIFEWISGWEREVEGERQTKHYGHLELFRNYDDRNGNPLPRMNTLLIDSQQLESGEALDSKFRDMAEAEIEQFRREIKEREGAAAADKLSDSELLREVMNTVGQKGRLGEQVRCVVSVSMLTEGWDANTVTHILGVRAFGTQLLCEQVIGRGLRRQSYELNDRGLFNTEYADILGIPFDFATEPQEVTRTPPKPTTRVHALKERNDLSIRFPRVAGYRAELPSDSFSANFSADSVLDLTPELVGPCTVRLEGLVGEGHDISPDALDDMRPNTVATHLTKKLIEMYFREPDQDVPYFLYNQLQPITRRWMATCLKLTGGTRAGMLTYAELAEKASELIYQAIVRSAGEDGESVVKAMLDPYNPHGYTDHVSFITTKQTLWETRLSHVNYVVCDSDWEAEFARVVEAHPATISYVKNQALGFEVPYRSGSVPRRYLPDFIIQVDDGHGPDDPLNLIVEVKGFRGLDEQIKAETMKNLWVPGVNNLKAYGRWAFAEFRNAFAMEEDYGKLVKSFAARVGENA</sequence>
<feature type="compositionally biased region" description="Basic and acidic residues" evidence="1">
    <location>
        <begin position="54"/>
        <end position="73"/>
    </location>
</feature>
<name>A0A109JIZ4_9HYPH</name>
<dbReference type="Pfam" id="PF04851">
    <property type="entry name" value="ResIII"/>
    <property type="match status" value="1"/>
</dbReference>
<keyword evidence="3" id="KW-0540">Nuclease</keyword>
<reference evidence="3 4" key="1">
    <citation type="submission" date="2015-11" db="EMBL/GenBank/DDBJ databases">
        <title>Draft Genome Sequence of the Strain BR 10423 (Rhizobium sp.) isolated from nodules of Mimosa pudica.</title>
        <authorList>
            <person name="Barauna A.C."/>
            <person name="Zilli J.E."/>
            <person name="Simoes-Araujo J.L."/>
            <person name="Reis V.M."/>
            <person name="James E.K."/>
            <person name="Reis F.B.Jr."/>
            <person name="Rouws L.F."/>
            <person name="Passos S.R."/>
            <person name="Gois S.R."/>
        </authorList>
    </citation>
    <scope>NUCLEOTIDE SEQUENCE [LARGE SCALE GENOMIC DNA]</scope>
    <source>
        <strain evidence="3 4">BR10423</strain>
    </source>
</reference>
<accession>A0A109JIZ4</accession>
<evidence type="ECO:0000313" key="4">
    <source>
        <dbReference type="Proteomes" id="UP000068164"/>
    </source>
</evidence>
<dbReference type="EMBL" id="LNCD01000088">
    <property type="protein sequence ID" value="KWV49704.1"/>
    <property type="molecule type" value="Genomic_DNA"/>
</dbReference>